<name>A0A0C2XNZ8_AMAMK</name>
<dbReference type="Proteomes" id="UP000054549">
    <property type="component" value="Unassembled WGS sequence"/>
</dbReference>
<reference evidence="1 2" key="1">
    <citation type="submission" date="2014-04" db="EMBL/GenBank/DDBJ databases">
        <title>Evolutionary Origins and Diversification of the Mycorrhizal Mutualists.</title>
        <authorList>
            <consortium name="DOE Joint Genome Institute"/>
            <consortium name="Mycorrhizal Genomics Consortium"/>
            <person name="Kohler A."/>
            <person name="Kuo A."/>
            <person name="Nagy L.G."/>
            <person name="Floudas D."/>
            <person name="Copeland A."/>
            <person name="Barry K.W."/>
            <person name="Cichocki N."/>
            <person name="Veneault-Fourrey C."/>
            <person name="LaButti K."/>
            <person name="Lindquist E.A."/>
            <person name="Lipzen A."/>
            <person name="Lundell T."/>
            <person name="Morin E."/>
            <person name="Murat C."/>
            <person name="Riley R."/>
            <person name="Ohm R."/>
            <person name="Sun H."/>
            <person name="Tunlid A."/>
            <person name="Henrissat B."/>
            <person name="Grigoriev I.V."/>
            <person name="Hibbett D.S."/>
            <person name="Martin F."/>
        </authorList>
    </citation>
    <scope>NUCLEOTIDE SEQUENCE [LARGE SCALE GENOMIC DNA]</scope>
    <source>
        <strain evidence="1 2">Koide BX008</strain>
    </source>
</reference>
<accession>A0A0C2XNZ8</accession>
<dbReference type="InParanoid" id="A0A0C2XNZ8"/>
<sequence>MLSNHTWYIGAALLSSTHLYDSLFFRSEFISNYISHQDDSSATGLPLLCSTIKGRRPVGSTLLTQEPHVRNACQQVLQA</sequence>
<evidence type="ECO:0000313" key="1">
    <source>
        <dbReference type="EMBL" id="KIL71331.1"/>
    </source>
</evidence>
<protein>
    <submittedName>
        <fullName evidence="1">Uncharacterized protein</fullName>
    </submittedName>
</protein>
<keyword evidence="2" id="KW-1185">Reference proteome</keyword>
<dbReference type="HOGENOM" id="CLU_2605506_0_0_1"/>
<gene>
    <name evidence="1" type="ORF">M378DRAFT_154878</name>
</gene>
<dbReference type="EMBL" id="KN818222">
    <property type="protein sequence ID" value="KIL71331.1"/>
    <property type="molecule type" value="Genomic_DNA"/>
</dbReference>
<evidence type="ECO:0000313" key="2">
    <source>
        <dbReference type="Proteomes" id="UP000054549"/>
    </source>
</evidence>
<dbReference type="AlphaFoldDB" id="A0A0C2XNZ8"/>
<organism evidence="1 2">
    <name type="scientific">Amanita muscaria (strain Koide BX008)</name>
    <dbReference type="NCBI Taxonomy" id="946122"/>
    <lineage>
        <taxon>Eukaryota</taxon>
        <taxon>Fungi</taxon>
        <taxon>Dikarya</taxon>
        <taxon>Basidiomycota</taxon>
        <taxon>Agaricomycotina</taxon>
        <taxon>Agaricomycetes</taxon>
        <taxon>Agaricomycetidae</taxon>
        <taxon>Agaricales</taxon>
        <taxon>Pluteineae</taxon>
        <taxon>Amanitaceae</taxon>
        <taxon>Amanita</taxon>
    </lineage>
</organism>
<proteinExistence type="predicted"/>